<evidence type="ECO:0000313" key="2">
    <source>
        <dbReference type="EMBL" id="TFY63521.1"/>
    </source>
</evidence>
<feature type="compositionally biased region" description="Basic and acidic residues" evidence="1">
    <location>
        <begin position="540"/>
        <end position="550"/>
    </location>
</feature>
<name>A0A4Y9YPR3_9AGAM</name>
<dbReference type="Proteomes" id="UP000298327">
    <property type="component" value="Unassembled WGS sequence"/>
</dbReference>
<organism evidence="2 3">
    <name type="scientific">Dentipellis fragilis</name>
    <dbReference type="NCBI Taxonomy" id="205917"/>
    <lineage>
        <taxon>Eukaryota</taxon>
        <taxon>Fungi</taxon>
        <taxon>Dikarya</taxon>
        <taxon>Basidiomycota</taxon>
        <taxon>Agaricomycotina</taxon>
        <taxon>Agaricomycetes</taxon>
        <taxon>Russulales</taxon>
        <taxon>Hericiaceae</taxon>
        <taxon>Dentipellis</taxon>
    </lineage>
</organism>
<sequence>MLNLGDPQAMAVAVTGCLHPNQEPKALIVISSNSGSRSKDDLSRSRFPSFEPEPGVAVQTIAPSQLTIEEINKNSSDVVCLIQHIADVVAVLRHASVPIASQDGVLQYSLSDGQVSKWIHARCYRKIYHHIATSKREWPDQGLGNAMASWIPEETEHGNFKACDIQIPPVYADALKLCGFECRRFDFDTAPQWIRCISTILEMLEDCFVDSRPLKMKVPASKLNRLIGGLNFILRLPEVKLVITESSLPRHVRECVQASRRAKLSRIKEESTMSDSRPAEDETAGHAGCQTEHQMRMQMQTRQEKQQERASHDYVLHILAANQAMVGQRILLTPWQNAAHSLVVRLRKLGRPPSASVVELTNHSSAAVNDINENCATVVDHILARVPGFIPVVEEREPAIAWIEAHAKTTIATTKHIRAHAEAGLMALANGVTSVWNDESAPKDLCHIFMTDTLPIGASRKCCIMCYRLSLALTGRNAAKRFELPGTHGRILPWDPPCFGGIEPVLEELAKSLVVQVLQHAQEQGQRVADASRQPSPESDTERLLEDISY</sequence>
<dbReference type="EMBL" id="SEOQ01000412">
    <property type="protein sequence ID" value="TFY63521.1"/>
    <property type="molecule type" value="Genomic_DNA"/>
</dbReference>
<keyword evidence="3" id="KW-1185">Reference proteome</keyword>
<comment type="caution">
    <text evidence="2">The sequence shown here is derived from an EMBL/GenBank/DDBJ whole genome shotgun (WGS) entry which is preliminary data.</text>
</comment>
<feature type="region of interest" description="Disordered" evidence="1">
    <location>
        <begin position="29"/>
        <end position="51"/>
    </location>
</feature>
<feature type="region of interest" description="Disordered" evidence="1">
    <location>
        <begin position="266"/>
        <end position="289"/>
    </location>
</feature>
<evidence type="ECO:0000313" key="3">
    <source>
        <dbReference type="Proteomes" id="UP000298327"/>
    </source>
</evidence>
<reference evidence="2 3" key="1">
    <citation type="submission" date="2019-02" db="EMBL/GenBank/DDBJ databases">
        <title>Genome sequencing of the rare red list fungi Dentipellis fragilis.</title>
        <authorList>
            <person name="Buettner E."/>
            <person name="Kellner H."/>
        </authorList>
    </citation>
    <scope>NUCLEOTIDE SEQUENCE [LARGE SCALE GENOMIC DNA]</scope>
    <source>
        <strain evidence="2 3">DSM 105465</strain>
    </source>
</reference>
<evidence type="ECO:0000256" key="1">
    <source>
        <dbReference type="SAM" id="MobiDB-lite"/>
    </source>
</evidence>
<dbReference type="OrthoDB" id="2758159at2759"/>
<feature type="compositionally biased region" description="Basic and acidic residues" evidence="1">
    <location>
        <begin position="266"/>
        <end position="284"/>
    </location>
</feature>
<gene>
    <name evidence="2" type="ORF">EVG20_g6279</name>
</gene>
<proteinExistence type="predicted"/>
<feature type="region of interest" description="Disordered" evidence="1">
    <location>
        <begin position="526"/>
        <end position="550"/>
    </location>
</feature>
<accession>A0A4Y9YPR3</accession>
<protein>
    <submittedName>
        <fullName evidence="2">Uncharacterized protein</fullName>
    </submittedName>
</protein>
<dbReference type="AlphaFoldDB" id="A0A4Y9YPR3"/>